<keyword evidence="7" id="KW-0547">Nucleotide-binding</keyword>
<reference evidence="14" key="2">
    <citation type="submission" date="2015-11" db="EMBL/GenBank/DDBJ databases">
        <authorList>
            <person name="Anvar S.Y."/>
        </authorList>
    </citation>
    <scope>NUCLEOTIDE SEQUENCE [LARGE SCALE GENOMIC DNA]</scope>
</reference>
<dbReference type="Proteomes" id="UP000064525">
    <property type="component" value="Chromosome I"/>
</dbReference>
<keyword evidence="5" id="KW-0819">tRNA processing</keyword>
<evidence type="ECO:0000256" key="5">
    <source>
        <dbReference type="ARBA" id="ARBA00022694"/>
    </source>
</evidence>
<dbReference type="STRING" id="76936.BN2458_PEG0095"/>
<comment type="subcellular location">
    <subcellularLocation>
        <location evidence="1">Cytoplasm</location>
    </subcellularLocation>
</comment>
<evidence type="ECO:0000313" key="12">
    <source>
        <dbReference type="EMBL" id="TLD78271.1"/>
    </source>
</evidence>
<reference evidence="12 13" key="1">
    <citation type="journal article" date="2014" name="Genome Announc.">
        <title>Draft genome sequences of eight enterohepatic helicobacter species isolated from both laboratory and wild rodents.</title>
        <authorList>
            <person name="Sheh A."/>
            <person name="Shen Z."/>
            <person name="Fox J.G."/>
        </authorList>
    </citation>
    <scope>NUCLEOTIDE SEQUENCE [LARGE SCALE GENOMIC DNA]</scope>
    <source>
        <strain evidence="12 13">MIT 98-6810</strain>
    </source>
</reference>
<keyword evidence="12" id="KW-0808">Transferase</keyword>
<dbReference type="PATRIC" id="fig|76936.10.peg.92"/>
<keyword evidence="8" id="KW-0067">ATP-binding</keyword>
<dbReference type="AlphaFoldDB" id="A0A099UFY8"/>
<dbReference type="EMBL" id="LN907858">
    <property type="protein sequence ID" value="CUU38982.1"/>
    <property type="molecule type" value="Genomic_DNA"/>
</dbReference>
<dbReference type="GO" id="GO:0046872">
    <property type="term" value="F:metal ion binding"/>
    <property type="evidence" value="ECO:0007669"/>
    <property type="project" value="UniProtKB-KW"/>
</dbReference>
<evidence type="ECO:0000256" key="8">
    <source>
        <dbReference type="ARBA" id="ARBA00022840"/>
    </source>
</evidence>
<dbReference type="SUPFAM" id="SSF52540">
    <property type="entry name" value="P-loop containing nucleoside triphosphate hydrolases"/>
    <property type="match status" value="1"/>
</dbReference>
<evidence type="ECO:0000256" key="4">
    <source>
        <dbReference type="ARBA" id="ARBA00022490"/>
    </source>
</evidence>
<accession>A0A099UFY8</accession>
<gene>
    <name evidence="12" type="primary">tsaE</name>
    <name evidence="11" type="ORF">BN2458_PEG0095</name>
    <name evidence="12" type="ORF">LS75_006600</name>
</gene>
<dbReference type="PANTHER" id="PTHR33540">
    <property type="entry name" value="TRNA THREONYLCARBAMOYLADENOSINE BIOSYNTHESIS PROTEIN TSAE"/>
    <property type="match status" value="1"/>
</dbReference>
<dbReference type="GeneID" id="78150464"/>
<dbReference type="GO" id="GO:0016740">
    <property type="term" value="F:transferase activity"/>
    <property type="evidence" value="ECO:0007669"/>
    <property type="project" value="UniProtKB-KW"/>
</dbReference>
<dbReference type="InterPro" id="IPR027417">
    <property type="entry name" value="P-loop_NTPase"/>
</dbReference>
<keyword evidence="6" id="KW-0479">Metal-binding</keyword>
<dbReference type="GO" id="GO:0005524">
    <property type="term" value="F:ATP binding"/>
    <property type="evidence" value="ECO:0007669"/>
    <property type="project" value="UniProtKB-KW"/>
</dbReference>
<evidence type="ECO:0000313" key="14">
    <source>
        <dbReference type="Proteomes" id="UP000064525"/>
    </source>
</evidence>
<evidence type="ECO:0000313" key="13">
    <source>
        <dbReference type="Proteomes" id="UP000029925"/>
    </source>
</evidence>
<dbReference type="Gene3D" id="3.40.50.300">
    <property type="entry name" value="P-loop containing nucleotide triphosphate hydrolases"/>
    <property type="match status" value="1"/>
</dbReference>
<keyword evidence="13" id="KW-1185">Reference proteome</keyword>
<keyword evidence="4" id="KW-0963">Cytoplasm</keyword>
<evidence type="ECO:0000256" key="10">
    <source>
        <dbReference type="ARBA" id="ARBA00032441"/>
    </source>
</evidence>
<dbReference type="PANTHER" id="PTHR33540:SF2">
    <property type="entry name" value="TRNA THREONYLCARBAMOYLADENOSINE BIOSYNTHESIS PROTEIN TSAE"/>
    <property type="match status" value="1"/>
</dbReference>
<dbReference type="Pfam" id="PF02367">
    <property type="entry name" value="TsaE"/>
    <property type="match status" value="1"/>
</dbReference>
<evidence type="ECO:0000256" key="3">
    <source>
        <dbReference type="ARBA" id="ARBA00019010"/>
    </source>
</evidence>
<dbReference type="OrthoDB" id="9815896at2"/>
<dbReference type="GO" id="GO:0002949">
    <property type="term" value="P:tRNA threonylcarbamoyladenosine modification"/>
    <property type="evidence" value="ECO:0007669"/>
    <property type="project" value="InterPro"/>
</dbReference>
<evidence type="ECO:0000256" key="1">
    <source>
        <dbReference type="ARBA" id="ARBA00004496"/>
    </source>
</evidence>
<evidence type="ECO:0000256" key="2">
    <source>
        <dbReference type="ARBA" id="ARBA00007599"/>
    </source>
</evidence>
<organism evidence="11 14">
    <name type="scientific">Helicobacter typhlonius</name>
    <dbReference type="NCBI Taxonomy" id="76936"/>
    <lineage>
        <taxon>Bacteria</taxon>
        <taxon>Pseudomonadati</taxon>
        <taxon>Campylobacterota</taxon>
        <taxon>Epsilonproteobacteria</taxon>
        <taxon>Campylobacterales</taxon>
        <taxon>Helicobacteraceae</taxon>
        <taxon>Helicobacter</taxon>
    </lineage>
</organism>
<keyword evidence="9" id="KW-0460">Magnesium</keyword>
<dbReference type="KEGG" id="hty:BN2458_PEG0095"/>
<evidence type="ECO:0000256" key="7">
    <source>
        <dbReference type="ARBA" id="ARBA00022741"/>
    </source>
</evidence>
<protein>
    <recommendedName>
        <fullName evidence="3">tRNA threonylcarbamoyladenosine biosynthesis protein TsaE</fullName>
    </recommendedName>
    <alternativeName>
        <fullName evidence="10">t(6)A37 threonylcarbamoyladenosine biosynthesis protein TsaE</fullName>
    </alternativeName>
</protein>
<name>A0A099UFY8_9HELI</name>
<dbReference type="EMBL" id="JRPF02000007">
    <property type="protein sequence ID" value="TLD78271.1"/>
    <property type="molecule type" value="Genomic_DNA"/>
</dbReference>
<dbReference type="GO" id="GO:0005737">
    <property type="term" value="C:cytoplasm"/>
    <property type="evidence" value="ECO:0007669"/>
    <property type="project" value="UniProtKB-SubCell"/>
</dbReference>
<evidence type="ECO:0000256" key="6">
    <source>
        <dbReference type="ARBA" id="ARBA00022723"/>
    </source>
</evidence>
<reference evidence="11" key="3">
    <citation type="submission" date="2015-11" db="EMBL/GenBank/DDBJ databases">
        <authorList>
            <person name="Zhang Y."/>
            <person name="Guo Z."/>
        </authorList>
    </citation>
    <scope>NUCLEOTIDE SEQUENCE</scope>
    <source>
        <strain evidence="11">1</strain>
    </source>
</reference>
<dbReference type="RefSeq" id="WP_034342105.1">
    <property type="nucleotide sequence ID" value="NZ_CAOJBX010000014.1"/>
</dbReference>
<proteinExistence type="inferred from homology"/>
<dbReference type="Proteomes" id="UP000029925">
    <property type="component" value="Unassembled WGS sequence"/>
</dbReference>
<dbReference type="NCBIfam" id="TIGR00150">
    <property type="entry name" value="T6A_YjeE"/>
    <property type="match status" value="1"/>
</dbReference>
<dbReference type="InterPro" id="IPR003442">
    <property type="entry name" value="T6A_TsaE"/>
</dbReference>
<comment type="similarity">
    <text evidence="2">Belongs to the TsaE family.</text>
</comment>
<evidence type="ECO:0000256" key="9">
    <source>
        <dbReference type="ARBA" id="ARBA00022842"/>
    </source>
</evidence>
<evidence type="ECO:0000313" key="11">
    <source>
        <dbReference type="EMBL" id="CUU38982.1"/>
    </source>
</evidence>
<sequence length="140" mass="15882">MDRFVLQENELNTLCELLKKTLHIGSIVLLQGDIGSGKTTLVRSFIESFGTDSIVGSPTFSLVLSYENAQYGSIYHYDMYRKNLQDMLELGLLDMLMNEGVHFVEWGEENLHQLLAQNGFSVSRIAITSNENNRIYEVSL</sequence>